<evidence type="ECO:0000256" key="1">
    <source>
        <dbReference type="SAM" id="MobiDB-lite"/>
    </source>
</evidence>
<feature type="region of interest" description="Disordered" evidence="1">
    <location>
        <begin position="27"/>
        <end position="70"/>
    </location>
</feature>
<accession>A0A151M5S0</accession>
<evidence type="ECO:0000313" key="2">
    <source>
        <dbReference type="EMBL" id="KYO19831.1"/>
    </source>
</evidence>
<evidence type="ECO:0000313" key="3">
    <source>
        <dbReference type="Proteomes" id="UP000050525"/>
    </source>
</evidence>
<dbReference type="AlphaFoldDB" id="A0A151M5S0"/>
<name>A0A151M5S0_ALLMI</name>
<gene>
    <name evidence="2" type="ORF">Y1Q_0006799</name>
</gene>
<protein>
    <submittedName>
        <fullName evidence="2">Uncharacterized protein</fullName>
    </submittedName>
</protein>
<organism evidence="2 3">
    <name type="scientific">Alligator mississippiensis</name>
    <name type="common">American alligator</name>
    <dbReference type="NCBI Taxonomy" id="8496"/>
    <lineage>
        <taxon>Eukaryota</taxon>
        <taxon>Metazoa</taxon>
        <taxon>Chordata</taxon>
        <taxon>Craniata</taxon>
        <taxon>Vertebrata</taxon>
        <taxon>Euteleostomi</taxon>
        <taxon>Archelosauria</taxon>
        <taxon>Archosauria</taxon>
        <taxon>Crocodylia</taxon>
        <taxon>Alligatoridae</taxon>
        <taxon>Alligatorinae</taxon>
        <taxon>Alligator</taxon>
    </lineage>
</organism>
<sequence>MPLPPQAGARRKAPLPLLADAADRAKTLAKEDVNRDKDTTPDLLPSGRRESQTLIHQSPEPEQIRSMAVE</sequence>
<keyword evidence="3" id="KW-1185">Reference proteome</keyword>
<dbReference type="Proteomes" id="UP000050525">
    <property type="component" value="Unassembled WGS sequence"/>
</dbReference>
<comment type="caution">
    <text evidence="2">The sequence shown here is derived from an EMBL/GenBank/DDBJ whole genome shotgun (WGS) entry which is preliminary data.</text>
</comment>
<reference evidence="2 3" key="1">
    <citation type="journal article" date="2012" name="Genome Biol.">
        <title>Sequencing three crocodilian genomes to illuminate the evolution of archosaurs and amniotes.</title>
        <authorList>
            <person name="St John J.A."/>
            <person name="Braun E.L."/>
            <person name="Isberg S.R."/>
            <person name="Miles L.G."/>
            <person name="Chong A.Y."/>
            <person name="Gongora J."/>
            <person name="Dalzell P."/>
            <person name="Moran C."/>
            <person name="Bed'hom B."/>
            <person name="Abzhanov A."/>
            <person name="Burgess S.C."/>
            <person name="Cooksey A.M."/>
            <person name="Castoe T.A."/>
            <person name="Crawford N.G."/>
            <person name="Densmore L.D."/>
            <person name="Drew J.C."/>
            <person name="Edwards S.V."/>
            <person name="Faircloth B.C."/>
            <person name="Fujita M.K."/>
            <person name="Greenwold M.J."/>
            <person name="Hoffmann F.G."/>
            <person name="Howard J.M."/>
            <person name="Iguchi T."/>
            <person name="Janes D.E."/>
            <person name="Khan S.Y."/>
            <person name="Kohno S."/>
            <person name="de Koning A.J."/>
            <person name="Lance S.L."/>
            <person name="McCarthy F.M."/>
            <person name="McCormack J.E."/>
            <person name="Merchant M.E."/>
            <person name="Peterson D.G."/>
            <person name="Pollock D.D."/>
            <person name="Pourmand N."/>
            <person name="Raney B.J."/>
            <person name="Roessler K.A."/>
            <person name="Sanford J.R."/>
            <person name="Sawyer R.H."/>
            <person name="Schmidt C.J."/>
            <person name="Triplett E.W."/>
            <person name="Tuberville T.D."/>
            <person name="Venegas-Anaya M."/>
            <person name="Howard J.T."/>
            <person name="Jarvis E.D."/>
            <person name="Guillette L.J.Jr."/>
            <person name="Glenn T.C."/>
            <person name="Green R.E."/>
            <person name="Ray D.A."/>
        </authorList>
    </citation>
    <scope>NUCLEOTIDE SEQUENCE [LARGE SCALE GENOMIC DNA]</scope>
    <source>
        <strain evidence="2">KSC_2009_1</strain>
    </source>
</reference>
<dbReference type="EMBL" id="AKHW03006526">
    <property type="protein sequence ID" value="KYO19831.1"/>
    <property type="molecule type" value="Genomic_DNA"/>
</dbReference>
<feature type="compositionally biased region" description="Basic and acidic residues" evidence="1">
    <location>
        <begin position="27"/>
        <end position="40"/>
    </location>
</feature>
<proteinExistence type="predicted"/>